<dbReference type="GO" id="GO:0046872">
    <property type="term" value="F:metal ion binding"/>
    <property type="evidence" value="ECO:0007669"/>
    <property type="project" value="UniProtKB-KW"/>
</dbReference>
<dbReference type="InterPro" id="IPR036264">
    <property type="entry name" value="Bact_exopeptidase_dim_dom"/>
</dbReference>
<dbReference type="InterPro" id="IPR010158">
    <property type="entry name" value="Amidase_Cbmase"/>
</dbReference>
<feature type="binding site" evidence="3">
    <location>
        <position position="81"/>
    </location>
    <ligand>
        <name>Zn(2+)</name>
        <dbReference type="ChEBI" id="CHEBI:29105"/>
        <label>1</label>
    </ligand>
</feature>
<dbReference type="Proteomes" id="UP000303847">
    <property type="component" value="Chromosome"/>
</dbReference>
<dbReference type="InterPro" id="IPR011650">
    <property type="entry name" value="Peptidase_M20_dimer"/>
</dbReference>
<evidence type="ECO:0000313" key="5">
    <source>
        <dbReference type="EMBL" id="PWC24750.1"/>
    </source>
</evidence>
<feature type="binding site" evidence="3">
    <location>
        <position position="127"/>
    </location>
    <ligand>
        <name>Zn(2+)</name>
        <dbReference type="ChEBI" id="CHEBI:29105"/>
        <label>2</label>
    </ligand>
</feature>
<name>A0A2U1USX3_9GAMM</name>
<dbReference type="CDD" id="cd03884">
    <property type="entry name" value="M20_bAS"/>
    <property type="match status" value="1"/>
</dbReference>
<dbReference type="Gene3D" id="3.30.70.360">
    <property type="match status" value="1"/>
</dbReference>
<feature type="binding site" evidence="3">
    <location>
        <position position="92"/>
    </location>
    <ligand>
        <name>Zn(2+)</name>
        <dbReference type="ChEBI" id="CHEBI:29105"/>
        <label>2</label>
    </ligand>
</feature>
<dbReference type="SUPFAM" id="SSF53187">
    <property type="entry name" value="Zn-dependent exopeptidases"/>
    <property type="match status" value="1"/>
</dbReference>
<evidence type="ECO:0000313" key="8">
    <source>
        <dbReference type="Proteomes" id="UP000303847"/>
    </source>
</evidence>
<evidence type="ECO:0000256" key="3">
    <source>
        <dbReference type="PIRSR" id="PIRSR001235-1"/>
    </source>
</evidence>
<dbReference type="AlphaFoldDB" id="A0A2U1USX3"/>
<dbReference type="RefSeq" id="WP_009113016.1">
    <property type="nucleotide sequence ID" value="NZ_CP034036.1"/>
</dbReference>
<dbReference type="GO" id="GO:0016813">
    <property type="term" value="F:hydrolase activity, acting on carbon-nitrogen (but not peptide) bonds, in linear amidines"/>
    <property type="evidence" value="ECO:0007669"/>
    <property type="project" value="InterPro"/>
</dbReference>
<dbReference type="NCBIfam" id="NF006769">
    <property type="entry name" value="PRK09290.1-3"/>
    <property type="match status" value="1"/>
</dbReference>
<evidence type="ECO:0000256" key="1">
    <source>
        <dbReference type="ARBA" id="ARBA00006153"/>
    </source>
</evidence>
<dbReference type="PANTHER" id="PTHR32494">
    <property type="entry name" value="ALLANTOATE DEIMINASE-RELATED"/>
    <property type="match status" value="1"/>
</dbReference>
<feature type="binding site" evidence="3">
    <location>
        <position position="379"/>
    </location>
    <ligand>
        <name>Zn(2+)</name>
        <dbReference type="ChEBI" id="CHEBI:29105"/>
        <label>2</label>
    </ligand>
</feature>
<organism evidence="5 7">
    <name type="scientific">Brenneria nigrifluens DSM 30175 = ATCC 13028</name>
    <dbReference type="NCBI Taxonomy" id="1121120"/>
    <lineage>
        <taxon>Bacteria</taxon>
        <taxon>Pseudomonadati</taxon>
        <taxon>Pseudomonadota</taxon>
        <taxon>Gammaproteobacteria</taxon>
        <taxon>Enterobacterales</taxon>
        <taxon>Pectobacteriaceae</taxon>
        <taxon>Brenneria</taxon>
    </lineage>
</organism>
<keyword evidence="3" id="KW-0862">Zinc</keyword>
<dbReference type="EMBL" id="CP034036">
    <property type="protein sequence ID" value="QCR04827.1"/>
    <property type="molecule type" value="Genomic_DNA"/>
</dbReference>
<dbReference type="Pfam" id="PF07687">
    <property type="entry name" value="M20_dimer"/>
    <property type="match status" value="1"/>
</dbReference>
<proteinExistence type="inferred from homology"/>
<dbReference type="EMBL" id="QDKK01000010">
    <property type="protein sequence ID" value="PWC24750.1"/>
    <property type="molecule type" value="Genomic_DNA"/>
</dbReference>
<comment type="similarity">
    <text evidence="1">Belongs to the peptidase M20 family.</text>
</comment>
<dbReference type="NCBIfam" id="NF006771">
    <property type="entry name" value="PRK09290.1-5"/>
    <property type="match status" value="1"/>
</dbReference>
<dbReference type="Proteomes" id="UP000295985">
    <property type="component" value="Unassembled WGS sequence"/>
</dbReference>
<feature type="domain" description="Peptidase M20 dimerisation" evidence="4">
    <location>
        <begin position="208"/>
        <end position="305"/>
    </location>
</feature>
<protein>
    <submittedName>
        <fullName evidence="5">Zn-dependent hydrolase</fullName>
    </submittedName>
</protein>
<keyword evidence="3" id="KW-0479">Metal-binding</keyword>
<gene>
    <name evidence="5" type="ORF">DDT54_07380</name>
    <name evidence="6" type="ORF">EH206_11950</name>
</gene>
<dbReference type="InterPro" id="IPR002933">
    <property type="entry name" value="Peptidase_M20"/>
</dbReference>
<sequence length="406" mass="43840">MLQANGERLWNSLMEMAKIGATDAGGNTRLALTKEDKLGRKLFIQWCRDAGMSIYFDPIGNLFARREGKNPQVNPIVMGSHLDTQPKGGRFDGIYGVLAGLEVIRTLNDKQIITEQPLEIAVWTNEEGARFTPAMLGSAVFTGALALEKALDIADRDGVSIRQSLADIGHAGNTALARPFDAYYEAHIEQGPVLEEEGIPIGVVTGGQGICWLDIDVVGVSAHAGTTPMKSRFDPLFGVGEMLMSLESSLSKDFPGGLFTIGQVEIPGSSRNTIPSRVKFTLDLRNPDDRGLAAMETSVRRQLTDIAAARGLTLHIERHWLSPATHFDDRCVATVRSAVQELGYAWREIISGAGHDAINIAKHCPTTMIFIPCVGGISHNESEAALPDDVTKGCDVLLNAVLLRAA</sequence>
<dbReference type="SUPFAM" id="SSF55031">
    <property type="entry name" value="Bacterial exopeptidase dimerisation domain"/>
    <property type="match status" value="1"/>
</dbReference>
<evidence type="ECO:0000256" key="2">
    <source>
        <dbReference type="ARBA" id="ARBA00022801"/>
    </source>
</evidence>
<dbReference type="NCBIfam" id="TIGR01879">
    <property type="entry name" value="hydantase"/>
    <property type="match status" value="1"/>
</dbReference>
<dbReference type="PANTHER" id="PTHR32494:SF5">
    <property type="entry name" value="ALLANTOATE AMIDOHYDROLASE"/>
    <property type="match status" value="1"/>
</dbReference>
<dbReference type="Gene3D" id="3.40.630.10">
    <property type="entry name" value="Zn peptidases"/>
    <property type="match status" value="1"/>
</dbReference>
<dbReference type="Pfam" id="PF01546">
    <property type="entry name" value="Peptidase_M20"/>
    <property type="match status" value="1"/>
</dbReference>
<accession>A0A2U1USX3</accession>
<feature type="binding site" evidence="3">
    <location>
        <position position="92"/>
    </location>
    <ligand>
        <name>Zn(2+)</name>
        <dbReference type="ChEBI" id="CHEBI:29105"/>
        <label>1</label>
    </ligand>
</feature>
<evidence type="ECO:0000313" key="7">
    <source>
        <dbReference type="Proteomes" id="UP000295985"/>
    </source>
</evidence>
<dbReference type="PIRSF" id="PIRSF001235">
    <property type="entry name" value="Amidase_carbamoylase"/>
    <property type="match status" value="1"/>
</dbReference>
<evidence type="ECO:0000313" key="6">
    <source>
        <dbReference type="EMBL" id="QCR04827.1"/>
    </source>
</evidence>
<keyword evidence="2 5" id="KW-0378">Hydrolase</keyword>
<keyword evidence="8" id="KW-1185">Reference proteome</keyword>
<evidence type="ECO:0000259" key="4">
    <source>
        <dbReference type="Pfam" id="PF07687"/>
    </source>
</evidence>
<reference evidence="6 8" key="2">
    <citation type="submission" date="2018-11" db="EMBL/GenBank/DDBJ databases">
        <title>Genome sequences of Brenneria nigrifluens and Brenneria rubrifaciens.</title>
        <authorList>
            <person name="Poret-Peterson A.T."/>
            <person name="McClean A.E."/>
            <person name="Kluepfel D.A."/>
        </authorList>
    </citation>
    <scope>NUCLEOTIDE SEQUENCE [LARGE SCALE GENOMIC DNA]</scope>
    <source>
        <strain evidence="6 8">ATCC 13028</strain>
    </source>
</reference>
<reference evidence="5 7" key="1">
    <citation type="submission" date="2018-04" db="EMBL/GenBank/DDBJ databases">
        <title>Brenneria corticis sp.nov.</title>
        <authorList>
            <person name="Li Y."/>
        </authorList>
    </citation>
    <scope>NUCLEOTIDE SEQUENCE [LARGE SCALE GENOMIC DNA]</scope>
    <source>
        <strain evidence="5 7">LMG 2694</strain>
    </source>
</reference>
<feature type="binding site" evidence="3">
    <location>
        <position position="187"/>
    </location>
    <ligand>
        <name>Zn(2+)</name>
        <dbReference type="ChEBI" id="CHEBI:29105"/>
        <label>1</label>
    </ligand>
</feature>
<comment type="cofactor">
    <cofactor evidence="3">
        <name>Zn(2+)</name>
        <dbReference type="ChEBI" id="CHEBI:29105"/>
    </cofactor>
    <text evidence="3">Binds 2 Zn(2+) ions per subunit.</text>
</comment>
<dbReference type="OrthoDB" id="9808195at2"/>